<keyword evidence="4" id="KW-1185">Reference proteome</keyword>
<comment type="caution">
    <text evidence="3">The sequence shown here is derived from an EMBL/GenBank/DDBJ whole genome shotgun (WGS) entry which is preliminary data.</text>
</comment>
<reference evidence="3 4" key="1">
    <citation type="submission" date="2021-06" db="EMBL/GenBank/DDBJ databases">
        <title>Bacillus sp. RD4P76, an endophyte from a halophyte.</title>
        <authorList>
            <person name="Sun J.-Q."/>
        </authorList>
    </citation>
    <scope>NUCLEOTIDE SEQUENCE [LARGE SCALE GENOMIC DNA]</scope>
    <source>
        <strain evidence="3 4">CGMCC 1.15917</strain>
    </source>
</reference>
<dbReference type="InterPro" id="IPR052048">
    <property type="entry name" value="ST_Response_Regulator"/>
</dbReference>
<keyword evidence="1" id="KW-0597">Phosphoprotein</keyword>
<evidence type="ECO:0000313" key="3">
    <source>
        <dbReference type="EMBL" id="MBU9711158.1"/>
    </source>
</evidence>
<organism evidence="3 4">
    <name type="scientific">Evansella tamaricis</name>
    <dbReference type="NCBI Taxonomy" id="2069301"/>
    <lineage>
        <taxon>Bacteria</taxon>
        <taxon>Bacillati</taxon>
        <taxon>Bacillota</taxon>
        <taxon>Bacilli</taxon>
        <taxon>Bacillales</taxon>
        <taxon>Bacillaceae</taxon>
        <taxon>Evansella</taxon>
    </lineage>
</organism>
<accession>A0ABS6JFQ6</accession>
<dbReference type="InterPro" id="IPR001789">
    <property type="entry name" value="Sig_transdc_resp-reg_receiver"/>
</dbReference>
<dbReference type="CDD" id="cd17574">
    <property type="entry name" value="REC_OmpR"/>
    <property type="match status" value="1"/>
</dbReference>
<feature type="modified residue" description="4-aspartylphosphate" evidence="1">
    <location>
        <position position="52"/>
    </location>
</feature>
<sequence>MKKILIVDDEEVLRMLIADTLEDLGFSIEEAEDGEEAWEVIQKNSYDLIILDYMMPGMTGVEVLKKLKESTVKKDIPVLMLTARSQQKDKEELLAVGADYFMEKPFRPMKLQELVEEIFHV</sequence>
<dbReference type="EMBL" id="JAHQCS010000059">
    <property type="protein sequence ID" value="MBU9711158.1"/>
    <property type="molecule type" value="Genomic_DNA"/>
</dbReference>
<feature type="domain" description="Response regulatory" evidence="2">
    <location>
        <begin position="3"/>
        <end position="119"/>
    </location>
</feature>
<name>A0ABS6JFQ6_9BACI</name>
<proteinExistence type="predicted"/>
<gene>
    <name evidence="3" type="ORF">KS419_05365</name>
</gene>
<dbReference type="RefSeq" id="WP_217065045.1">
    <property type="nucleotide sequence ID" value="NZ_JAHQCS010000059.1"/>
</dbReference>
<protein>
    <submittedName>
        <fullName evidence="3">Response regulator</fullName>
    </submittedName>
</protein>
<dbReference type="PROSITE" id="PS50110">
    <property type="entry name" value="RESPONSE_REGULATORY"/>
    <property type="match status" value="1"/>
</dbReference>
<evidence type="ECO:0000313" key="4">
    <source>
        <dbReference type="Proteomes" id="UP000784880"/>
    </source>
</evidence>
<dbReference type="Proteomes" id="UP000784880">
    <property type="component" value="Unassembled WGS sequence"/>
</dbReference>
<dbReference type="PANTHER" id="PTHR43228:SF1">
    <property type="entry name" value="TWO-COMPONENT RESPONSE REGULATOR ARR22"/>
    <property type="match status" value="1"/>
</dbReference>
<evidence type="ECO:0000259" key="2">
    <source>
        <dbReference type="PROSITE" id="PS50110"/>
    </source>
</evidence>
<dbReference type="PANTHER" id="PTHR43228">
    <property type="entry name" value="TWO-COMPONENT RESPONSE REGULATOR"/>
    <property type="match status" value="1"/>
</dbReference>
<dbReference type="SMART" id="SM00448">
    <property type="entry name" value="REC"/>
    <property type="match status" value="1"/>
</dbReference>
<evidence type="ECO:0000256" key="1">
    <source>
        <dbReference type="PROSITE-ProRule" id="PRU00169"/>
    </source>
</evidence>
<dbReference type="Pfam" id="PF00072">
    <property type="entry name" value="Response_reg"/>
    <property type="match status" value="1"/>
</dbReference>